<protein>
    <recommendedName>
        <fullName evidence="1">acylphosphatase</fullName>
        <ecNumber evidence="1">3.6.1.7</ecNumber>
    </recommendedName>
</protein>
<dbReference type="InterPro" id="IPR020456">
    <property type="entry name" value="Acylphosphatase"/>
</dbReference>
<dbReference type="InterPro" id="IPR001792">
    <property type="entry name" value="Acylphosphatase-like_dom"/>
</dbReference>
<comment type="similarity">
    <text evidence="2">Belongs to the acylphosphatase family.</text>
</comment>
<dbReference type="GO" id="GO:0003998">
    <property type="term" value="F:acylphosphatase activity"/>
    <property type="evidence" value="ECO:0007669"/>
    <property type="project" value="UniProtKB-EC"/>
</dbReference>
<reference evidence="4" key="1">
    <citation type="submission" date="2021-03" db="EMBL/GenBank/DDBJ databases">
        <authorList>
            <person name="Jaffe A."/>
        </authorList>
    </citation>
    <scope>NUCLEOTIDE SEQUENCE</scope>
    <source>
        <strain evidence="4">RIFCSPHIGHO2_01_FULL_AR10_44_11</strain>
    </source>
</reference>
<proteinExistence type="inferred from homology"/>
<reference evidence="4" key="2">
    <citation type="submission" date="2021-05" db="EMBL/GenBank/DDBJ databases">
        <title>Protein family content uncovers lineage relationships and bacterial pathway maintenance mechanisms in DPANN archaea.</title>
        <authorList>
            <person name="Castelle C.J."/>
            <person name="Meheust R."/>
            <person name="Jaffe A.L."/>
            <person name="Seitz K."/>
            <person name="Gong X."/>
            <person name="Baker B.J."/>
            <person name="Banfield J.F."/>
        </authorList>
    </citation>
    <scope>NUCLEOTIDE SEQUENCE</scope>
    <source>
        <strain evidence="4">RIFCSPHIGHO2_01_FULL_AR10_44_11</strain>
    </source>
</reference>
<dbReference type="InterPro" id="IPR036046">
    <property type="entry name" value="Acylphosphatase-like_dom_sf"/>
</dbReference>
<dbReference type="PROSITE" id="PS51160">
    <property type="entry name" value="ACYLPHOSPHATASE_3"/>
    <property type="match status" value="1"/>
</dbReference>
<dbReference type="EC" id="3.6.1.7" evidence="1"/>
<organism evidence="4 5">
    <name type="scientific">Candidatus Iainarchaeum sp</name>
    <dbReference type="NCBI Taxonomy" id="3101447"/>
    <lineage>
        <taxon>Archaea</taxon>
        <taxon>Candidatus Iainarchaeota</taxon>
        <taxon>Candidatus Iainarchaeia</taxon>
        <taxon>Candidatus Iainarchaeales</taxon>
        <taxon>Candidatus Iainarchaeaceae</taxon>
        <taxon>Candidatus Iainarchaeum</taxon>
    </lineage>
</organism>
<feature type="domain" description="Acylphosphatase-like" evidence="3">
    <location>
        <begin position="6"/>
        <end position="104"/>
    </location>
</feature>
<feature type="active site" evidence="1">
    <location>
        <position position="39"/>
    </location>
</feature>
<dbReference type="AlphaFoldDB" id="A0A8T4KVG8"/>
<accession>A0A8T4KVG8</accession>
<dbReference type="SUPFAM" id="SSF58113">
    <property type="entry name" value="Apolipoprotein A-I"/>
    <property type="match status" value="1"/>
</dbReference>
<name>A0A8T4KVG8_9ARCH</name>
<evidence type="ECO:0000256" key="2">
    <source>
        <dbReference type="RuleBase" id="RU004168"/>
    </source>
</evidence>
<feature type="active site" evidence="1">
    <location>
        <position position="21"/>
    </location>
</feature>
<dbReference type="EMBL" id="JAGVWD010000008">
    <property type="protein sequence ID" value="MBS3057119.1"/>
    <property type="molecule type" value="Genomic_DNA"/>
</dbReference>
<dbReference type="Pfam" id="PF00708">
    <property type="entry name" value="Acylphosphatase"/>
    <property type="match status" value="1"/>
</dbReference>
<dbReference type="PROSITE" id="PS00150">
    <property type="entry name" value="ACYLPHOSPHATASE_1"/>
    <property type="match status" value="1"/>
</dbReference>
<dbReference type="Proteomes" id="UP000677687">
    <property type="component" value="Unassembled WGS sequence"/>
</dbReference>
<dbReference type="SUPFAM" id="SSF54975">
    <property type="entry name" value="Acylphosphatase/BLUF domain-like"/>
    <property type="match status" value="1"/>
</dbReference>
<comment type="caution">
    <text evidence="4">The sequence shown here is derived from an EMBL/GenBank/DDBJ whole genome shotgun (WGS) entry which is preliminary data.</text>
</comment>
<dbReference type="Gene3D" id="1.20.120.20">
    <property type="entry name" value="Apolipoprotein"/>
    <property type="match status" value="1"/>
</dbReference>
<evidence type="ECO:0000313" key="4">
    <source>
        <dbReference type="EMBL" id="MBS3057119.1"/>
    </source>
</evidence>
<dbReference type="Gene3D" id="3.30.70.100">
    <property type="match status" value="1"/>
</dbReference>
<dbReference type="PANTHER" id="PTHR47268">
    <property type="entry name" value="ACYLPHOSPHATASE"/>
    <property type="match status" value="1"/>
</dbReference>
<evidence type="ECO:0000259" key="3">
    <source>
        <dbReference type="PROSITE" id="PS51160"/>
    </source>
</evidence>
<dbReference type="PANTHER" id="PTHR47268:SF4">
    <property type="entry name" value="ACYLPHOSPHATASE"/>
    <property type="match status" value="1"/>
</dbReference>
<dbReference type="InterPro" id="IPR017968">
    <property type="entry name" value="Acylphosphatase_CS"/>
</dbReference>
<evidence type="ECO:0000313" key="5">
    <source>
        <dbReference type="Proteomes" id="UP000677687"/>
    </source>
</evidence>
<keyword evidence="1 4" id="KW-0378">Hydrolase</keyword>
<comment type="catalytic activity">
    <reaction evidence="1">
        <text>an acyl phosphate + H2O = a carboxylate + phosphate + H(+)</text>
        <dbReference type="Rhea" id="RHEA:14965"/>
        <dbReference type="ChEBI" id="CHEBI:15377"/>
        <dbReference type="ChEBI" id="CHEBI:15378"/>
        <dbReference type="ChEBI" id="CHEBI:29067"/>
        <dbReference type="ChEBI" id="CHEBI:43474"/>
        <dbReference type="ChEBI" id="CHEBI:59918"/>
        <dbReference type="EC" id="3.6.1.7"/>
    </reaction>
</comment>
<evidence type="ECO:0000256" key="1">
    <source>
        <dbReference type="PROSITE-ProRule" id="PRU00520"/>
    </source>
</evidence>
<sequence length="277" mass="31199">MVNLAIARLLVFGNVQGVGFRAYVKQIARNMRINGFARNLDDGSVEIYAQAAKQEINSFAGRLSIQGDPENPLSLHVARIEVIFEDDERFVKPYRELAAFEIDYGRPLGIENKESIEKAEIATLMMHSLISKTDSFRKETSQNFKNLENTLGSKTDSFRKESNQNFKRLEDTLGSKTDSFRKESNQNFKNLENTLGSKTDSFRKESNQNFKNLENTLGSKTDSFRKETGQNFNKLDIKYGSVSSALKSIGSGIKGMSGSIKQSNKLLVQIAKRFDAH</sequence>
<gene>
    <name evidence="4" type="ORF">J4415_00655</name>
</gene>